<feature type="signal peptide" evidence="7">
    <location>
        <begin position="1"/>
        <end position="18"/>
    </location>
</feature>
<dbReference type="SUPFAM" id="SSF51445">
    <property type="entry name" value="(Trans)glycosidases"/>
    <property type="match status" value="1"/>
</dbReference>
<reference evidence="9 10" key="1">
    <citation type="submission" date="2019-03" db="EMBL/GenBank/DDBJ databases">
        <title>Genomic Encyclopedia of Type Strains, Phase IV (KMG-IV): sequencing the most valuable type-strain genomes for metagenomic binning, comparative biology and taxonomic classification.</title>
        <authorList>
            <person name="Goeker M."/>
        </authorList>
    </citation>
    <scope>NUCLEOTIDE SEQUENCE [LARGE SCALE GENOMIC DNA]</scope>
    <source>
        <strain evidence="9 10">DSM 22362</strain>
    </source>
</reference>
<gene>
    <name evidence="9" type="ORF">EDC17_102925</name>
</gene>
<comment type="function">
    <text evidence="1">Alpha-L-fucosidase is responsible for hydrolyzing the alpha-1,6-linked fucose joined to the reducing-end N-acetylglucosamine of the carbohydrate moieties of glycoproteins.</text>
</comment>
<dbReference type="InterPro" id="IPR016286">
    <property type="entry name" value="FUC_metazoa-typ"/>
</dbReference>
<protein>
    <recommendedName>
        <fullName evidence="3">alpha-L-fucosidase</fullName>
        <ecNumber evidence="3">3.2.1.51</ecNumber>
    </recommendedName>
</protein>
<comment type="similarity">
    <text evidence="2">Belongs to the glycosyl hydrolase 29 family.</text>
</comment>
<dbReference type="GO" id="GO:0016139">
    <property type="term" value="P:glycoside catabolic process"/>
    <property type="evidence" value="ECO:0007669"/>
    <property type="project" value="TreeGrafter"/>
</dbReference>
<evidence type="ECO:0000256" key="6">
    <source>
        <dbReference type="ARBA" id="ARBA00023295"/>
    </source>
</evidence>
<dbReference type="GO" id="GO:0005764">
    <property type="term" value="C:lysosome"/>
    <property type="evidence" value="ECO:0007669"/>
    <property type="project" value="TreeGrafter"/>
</dbReference>
<evidence type="ECO:0000256" key="5">
    <source>
        <dbReference type="ARBA" id="ARBA00022801"/>
    </source>
</evidence>
<dbReference type="Pfam" id="PF01120">
    <property type="entry name" value="Alpha_L_fucos"/>
    <property type="match status" value="1"/>
</dbReference>
<dbReference type="EC" id="3.2.1.51" evidence="3"/>
<dbReference type="InterPro" id="IPR017853">
    <property type="entry name" value="GH"/>
</dbReference>
<evidence type="ECO:0000256" key="7">
    <source>
        <dbReference type="SAM" id="SignalP"/>
    </source>
</evidence>
<feature type="chain" id="PRO_5020325191" description="alpha-L-fucosidase" evidence="7">
    <location>
        <begin position="19"/>
        <end position="482"/>
    </location>
</feature>
<dbReference type="PRINTS" id="PR00741">
    <property type="entry name" value="GLHYDRLASE29"/>
</dbReference>
<dbReference type="PANTHER" id="PTHR10030">
    <property type="entry name" value="ALPHA-L-FUCOSIDASE"/>
    <property type="match status" value="1"/>
</dbReference>
<sequence>MRKLIVLAVFLSFAVAHAQKFEANWESLNQRGIPAWFNQDKFGIFIHWGVYAVPAYAPIIPNNGLSYSEWYWTRIVSKQKEFWDFHVKNYGENFTYEQFESQFKAELYDPQHWADIFKKSGAKYVVLTSKHHEGYALWNSSEADRTWGKPWNAVTGTPQRDLLGDLTTAVRDADLKMGYYYSLYEWYNPLWKTDKQKYINDHMLPQLKDLVNKYKPSIIFSDGEWDLSDTTWRSTEFLAWLFNESPVAKDVVVNDRWGKNTRERNHGATYTTSEYGSGKSADIVWEESQGIGHSYGYNRNERIDNYKSSRELLLLLIDIVARGGNLLLDIGPTGDGRIPVIMQERLLEMGEWLHINGEAIYGTQALAQPYQWSSSNIPQKNDKSYMAGYSAATLIEPKQDFAHVELFFTKKEKDLYCFLPKFQQKVILKDYKVKANTRVSVLGSSKILKATNVGNNCEVDLSGFKPGEIPGELLVLKFQNML</sequence>
<dbReference type="Gene3D" id="2.60.40.1180">
    <property type="entry name" value="Golgi alpha-mannosidase II"/>
    <property type="match status" value="1"/>
</dbReference>
<keyword evidence="5" id="KW-0378">Hydrolase</keyword>
<dbReference type="GO" id="GO:0006004">
    <property type="term" value="P:fucose metabolic process"/>
    <property type="evidence" value="ECO:0007669"/>
    <property type="project" value="InterPro"/>
</dbReference>
<name>A0A4R3VRU1_9SPHI</name>
<dbReference type="InterPro" id="IPR057739">
    <property type="entry name" value="Glyco_hydro_29_N"/>
</dbReference>
<dbReference type="EMBL" id="SMBZ01000029">
    <property type="protein sequence ID" value="TCV11022.1"/>
    <property type="molecule type" value="Genomic_DNA"/>
</dbReference>
<dbReference type="GO" id="GO:0004560">
    <property type="term" value="F:alpha-L-fucosidase activity"/>
    <property type="evidence" value="ECO:0007669"/>
    <property type="project" value="InterPro"/>
</dbReference>
<proteinExistence type="inferred from homology"/>
<dbReference type="AlphaFoldDB" id="A0A4R3VRU1"/>
<keyword evidence="10" id="KW-1185">Reference proteome</keyword>
<evidence type="ECO:0000256" key="3">
    <source>
        <dbReference type="ARBA" id="ARBA00012662"/>
    </source>
</evidence>
<evidence type="ECO:0000256" key="2">
    <source>
        <dbReference type="ARBA" id="ARBA00007951"/>
    </source>
</evidence>
<dbReference type="InterPro" id="IPR013780">
    <property type="entry name" value="Glyco_hydro_b"/>
</dbReference>
<keyword evidence="6" id="KW-0326">Glycosidase</keyword>
<accession>A0A4R3VRU1</accession>
<organism evidence="9 10">
    <name type="scientific">Sphingobacterium alimentarium</name>
    <dbReference type="NCBI Taxonomy" id="797292"/>
    <lineage>
        <taxon>Bacteria</taxon>
        <taxon>Pseudomonadati</taxon>
        <taxon>Bacteroidota</taxon>
        <taxon>Sphingobacteriia</taxon>
        <taxon>Sphingobacteriales</taxon>
        <taxon>Sphingobacteriaceae</taxon>
        <taxon>Sphingobacterium</taxon>
    </lineage>
</organism>
<evidence type="ECO:0000259" key="8">
    <source>
        <dbReference type="Pfam" id="PF01120"/>
    </source>
</evidence>
<evidence type="ECO:0000313" key="9">
    <source>
        <dbReference type="EMBL" id="TCV11022.1"/>
    </source>
</evidence>
<feature type="domain" description="Glycoside hydrolase family 29 N-terminal" evidence="8">
    <location>
        <begin position="15"/>
        <end position="358"/>
    </location>
</feature>
<dbReference type="SMART" id="SM00812">
    <property type="entry name" value="Alpha_L_fucos"/>
    <property type="match status" value="1"/>
</dbReference>
<comment type="caution">
    <text evidence="9">The sequence shown here is derived from an EMBL/GenBank/DDBJ whole genome shotgun (WGS) entry which is preliminary data.</text>
</comment>
<dbReference type="OrthoDB" id="107551at2"/>
<evidence type="ECO:0000313" key="10">
    <source>
        <dbReference type="Proteomes" id="UP000295197"/>
    </source>
</evidence>
<dbReference type="PANTHER" id="PTHR10030:SF37">
    <property type="entry name" value="ALPHA-L-FUCOSIDASE-RELATED"/>
    <property type="match status" value="1"/>
</dbReference>
<dbReference type="PIRSF" id="PIRSF001092">
    <property type="entry name" value="Alpha-L-fucosidase"/>
    <property type="match status" value="1"/>
</dbReference>
<dbReference type="InterPro" id="IPR000933">
    <property type="entry name" value="Glyco_hydro_29"/>
</dbReference>
<evidence type="ECO:0000256" key="4">
    <source>
        <dbReference type="ARBA" id="ARBA00022729"/>
    </source>
</evidence>
<dbReference type="Gene3D" id="3.20.20.80">
    <property type="entry name" value="Glycosidases"/>
    <property type="match status" value="1"/>
</dbReference>
<dbReference type="RefSeq" id="WP_132778125.1">
    <property type="nucleotide sequence ID" value="NZ_SMBZ01000029.1"/>
</dbReference>
<evidence type="ECO:0000256" key="1">
    <source>
        <dbReference type="ARBA" id="ARBA00004071"/>
    </source>
</evidence>
<dbReference type="Proteomes" id="UP000295197">
    <property type="component" value="Unassembled WGS sequence"/>
</dbReference>
<keyword evidence="4 7" id="KW-0732">Signal</keyword>